<evidence type="ECO:0000313" key="2">
    <source>
        <dbReference type="Proteomes" id="UP000275401"/>
    </source>
</evidence>
<proteinExistence type="predicted"/>
<name>A0A3M8SFS4_9ACTN</name>
<reference evidence="1 2" key="1">
    <citation type="submission" date="2018-11" db="EMBL/GenBank/DDBJ databases">
        <title>The Potential of Streptomyces as Biocontrol Agents against the Tomato grey mould, Botrytis cinerea (Gray mold) Frontiers in Microbiology.</title>
        <authorList>
            <person name="Li D."/>
        </authorList>
    </citation>
    <scope>NUCLEOTIDE SEQUENCE [LARGE SCALE GENOMIC DNA]</scope>
    <source>
        <strain evidence="1 2">NEAU-LD23</strain>
    </source>
</reference>
<comment type="caution">
    <text evidence="1">The sequence shown here is derived from an EMBL/GenBank/DDBJ whole genome shotgun (WGS) entry which is preliminary data.</text>
</comment>
<sequence>MAAFDFDQELCDLALDQVPRVFAVAVQYEVEPGALDGEIAAWGLAYEDGSAHVVTANGQHRLSLTSPERATWWFGREKGITARIVWFAAPTAPTFERAEAA</sequence>
<dbReference type="EMBL" id="RIBZ01000871">
    <property type="protein sequence ID" value="RNF80177.1"/>
    <property type="molecule type" value="Genomic_DNA"/>
</dbReference>
<organism evidence="1 2">
    <name type="scientific">Streptomyces botrytidirepellens</name>
    <dbReference type="NCBI Taxonomy" id="2486417"/>
    <lineage>
        <taxon>Bacteria</taxon>
        <taxon>Bacillati</taxon>
        <taxon>Actinomycetota</taxon>
        <taxon>Actinomycetes</taxon>
        <taxon>Kitasatosporales</taxon>
        <taxon>Streptomycetaceae</taxon>
        <taxon>Streptomyces</taxon>
    </lineage>
</organism>
<dbReference type="AlphaFoldDB" id="A0A3M8SFS4"/>
<evidence type="ECO:0000313" key="1">
    <source>
        <dbReference type="EMBL" id="RNF80177.1"/>
    </source>
</evidence>
<protein>
    <submittedName>
        <fullName evidence="1">Uncharacterized protein</fullName>
    </submittedName>
</protein>
<gene>
    <name evidence="1" type="ORF">EEJ42_47320</name>
</gene>
<keyword evidence="2" id="KW-1185">Reference proteome</keyword>
<dbReference type="RefSeq" id="WP_123108331.1">
    <property type="nucleotide sequence ID" value="NZ_RIBZ01000871.1"/>
</dbReference>
<accession>A0A3M8SFS4</accession>
<dbReference type="Proteomes" id="UP000275401">
    <property type="component" value="Unassembled WGS sequence"/>
</dbReference>